<evidence type="ECO:0000259" key="10">
    <source>
        <dbReference type="Pfam" id="PF05189"/>
    </source>
</evidence>
<evidence type="ECO:0000256" key="8">
    <source>
        <dbReference type="PIRSR" id="PIRSR005378-2"/>
    </source>
</evidence>
<name>A0A553PH29_TIGCA</name>
<sequence length="363" mass="38841">MATKIQINGTHLEGGGQILRMAVGFASILGTPIHIHSIRGNRSKPGLKAQHLKGIELSHEIRSGQLSGNTMHSMEVDFIPEKLGPKGGQYSADTRTAGAVTLLAQVSLPVLLFADAPSTLDLKGGTNADMAPTVEYYDKVFRPNLALFGAQFDLTVKKKGYFPKGGGHVELTVAHPVRELSPVDLTDPGKVESIEIEASVAGTLPESLAQSMTRAAEVLIKQNLPSDCRVLTRSFKEASATANGSSIVIVAKTSTGCTIGACAVGSPKVNPKKTGENAAHEVLNSLRQAICVDKDMQNMLIIYMALAKGQSRILTGPLEMHTTTAIWISELLSHARFQVHKRDDKTNIIECQGIGWSNQCPSE</sequence>
<dbReference type="SUPFAM" id="SSF52913">
    <property type="entry name" value="RNA 3'-terminal phosphate cyclase, RPTC, insert domain"/>
    <property type="match status" value="1"/>
</dbReference>
<feature type="domain" description="RNA 3'-terminal phosphate cyclase insert" evidence="10">
    <location>
        <begin position="186"/>
        <end position="286"/>
    </location>
</feature>
<evidence type="ECO:0000256" key="1">
    <source>
        <dbReference type="ARBA" id="ARBA00009206"/>
    </source>
</evidence>
<comment type="similarity">
    <text evidence="1">Belongs to the RNA 3'-terminal cyclase family. Type 1 subfamily.</text>
</comment>
<dbReference type="GO" id="GO:0006396">
    <property type="term" value="P:RNA processing"/>
    <property type="evidence" value="ECO:0007669"/>
    <property type="project" value="InterPro"/>
</dbReference>
<gene>
    <name evidence="11" type="ORF">TCAL_10206</name>
</gene>
<protein>
    <recommendedName>
        <fullName evidence="3">RNA 3'-terminal phosphate cyclase</fullName>
        <ecNumber evidence="2">6.5.1.4</ecNumber>
    </recommendedName>
</protein>
<evidence type="ECO:0000256" key="5">
    <source>
        <dbReference type="ARBA" id="ARBA00022741"/>
    </source>
</evidence>
<feature type="domain" description="RNA 3'-terminal phosphate cyclase" evidence="9">
    <location>
        <begin position="12"/>
        <end position="339"/>
    </location>
</feature>
<dbReference type="Gene3D" id="3.30.360.20">
    <property type="entry name" value="RNA 3'-terminal phosphate cyclase, insert domain"/>
    <property type="match status" value="1"/>
</dbReference>
<dbReference type="GO" id="GO:0005634">
    <property type="term" value="C:nucleus"/>
    <property type="evidence" value="ECO:0007669"/>
    <property type="project" value="TreeGrafter"/>
</dbReference>
<dbReference type="Proteomes" id="UP000318571">
    <property type="component" value="Chromosome 5"/>
</dbReference>
<keyword evidence="12" id="KW-1185">Reference proteome</keyword>
<comment type="caution">
    <text evidence="11">The sequence shown here is derived from an EMBL/GenBank/DDBJ whole genome shotgun (WGS) entry which is preliminary data.</text>
</comment>
<dbReference type="InterPro" id="IPR013791">
    <property type="entry name" value="RNA3'-term_phos_cycl_insert"/>
</dbReference>
<dbReference type="OrthoDB" id="25029at2759"/>
<evidence type="ECO:0000313" key="12">
    <source>
        <dbReference type="Proteomes" id="UP000318571"/>
    </source>
</evidence>
<reference evidence="11 12" key="1">
    <citation type="journal article" date="2018" name="Nat. Ecol. Evol.">
        <title>Genomic signatures of mitonuclear coevolution across populations of Tigriopus californicus.</title>
        <authorList>
            <person name="Barreto F.S."/>
            <person name="Watson E.T."/>
            <person name="Lima T.G."/>
            <person name="Willett C.S."/>
            <person name="Edmands S."/>
            <person name="Li W."/>
            <person name="Burton R.S."/>
        </authorList>
    </citation>
    <scope>NUCLEOTIDE SEQUENCE [LARGE SCALE GENOMIC DNA]</scope>
    <source>
        <strain evidence="11 12">San Diego</strain>
    </source>
</reference>
<dbReference type="SUPFAM" id="SSF55205">
    <property type="entry name" value="EPT/RTPC-like"/>
    <property type="match status" value="1"/>
</dbReference>
<evidence type="ECO:0000256" key="2">
    <source>
        <dbReference type="ARBA" id="ARBA00012725"/>
    </source>
</evidence>
<evidence type="ECO:0000313" key="11">
    <source>
        <dbReference type="EMBL" id="TRY76993.1"/>
    </source>
</evidence>
<comment type="catalytic activity">
    <reaction evidence="6">
        <text>a 3'-end 3'-phospho-ribonucleotide-RNA + ATP = a 3'-end 2',3'-cyclophospho-ribonucleotide-RNA + AMP + diphosphate</text>
        <dbReference type="Rhea" id="RHEA:23976"/>
        <dbReference type="Rhea" id="RHEA-COMP:10463"/>
        <dbReference type="Rhea" id="RHEA-COMP:10464"/>
        <dbReference type="ChEBI" id="CHEBI:30616"/>
        <dbReference type="ChEBI" id="CHEBI:33019"/>
        <dbReference type="ChEBI" id="CHEBI:83062"/>
        <dbReference type="ChEBI" id="CHEBI:83064"/>
        <dbReference type="ChEBI" id="CHEBI:456215"/>
        <dbReference type="EC" id="6.5.1.4"/>
    </reaction>
</comment>
<organism evidence="11 12">
    <name type="scientific">Tigriopus californicus</name>
    <name type="common">Marine copepod</name>
    <dbReference type="NCBI Taxonomy" id="6832"/>
    <lineage>
        <taxon>Eukaryota</taxon>
        <taxon>Metazoa</taxon>
        <taxon>Ecdysozoa</taxon>
        <taxon>Arthropoda</taxon>
        <taxon>Crustacea</taxon>
        <taxon>Multicrustacea</taxon>
        <taxon>Hexanauplia</taxon>
        <taxon>Copepoda</taxon>
        <taxon>Harpacticoida</taxon>
        <taxon>Harpacticidae</taxon>
        <taxon>Tigriopus</taxon>
    </lineage>
</organism>
<dbReference type="PIRSF" id="PIRSF005378">
    <property type="entry name" value="RNA3'_term_phos_cycl_euk"/>
    <property type="match status" value="1"/>
</dbReference>
<dbReference type="InterPro" id="IPR013792">
    <property type="entry name" value="RNA3'P_cycl/enolpyr_Trfase_a/b"/>
</dbReference>
<dbReference type="InterPro" id="IPR037136">
    <property type="entry name" value="RNA3'_phos_cyclase_dom_sf"/>
</dbReference>
<evidence type="ECO:0000256" key="4">
    <source>
        <dbReference type="ARBA" id="ARBA00022598"/>
    </source>
</evidence>
<dbReference type="Gene3D" id="3.65.10.20">
    <property type="entry name" value="RNA 3'-terminal phosphate cyclase domain"/>
    <property type="match status" value="1"/>
</dbReference>
<dbReference type="InterPro" id="IPR017770">
    <property type="entry name" value="RNA3'_term_phos_cyc_type_1"/>
</dbReference>
<evidence type="ECO:0000256" key="7">
    <source>
        <dbReference type="PIRSR" id="PIRSR005378-1"/>
    </source>
</evidence>
<dbReference type="EC" id="6.5.1.4" evidence="2"/>
<keyword evidence="4" id="KW-0436">Ligase</keyword>
<accession>A0A553PH29</accession>
<dbReference type="InterPro" id="IPR000228">
    <property type="entry name" value="RNA3'_term_phos_cyc"/>
</dbReference>
<feature type="active site" description="Tele-AMP-histidine intermediate" evidence="7">
    <location>
        <position position="321"/>
    </location>
</feature>
<dbReference type="GO" id="GO:0003963">
    <property type="term" value="F:RNA-3'-phosphate cyclase activity"/>
    <property type="evidence" value="ECO:0007669"/>
    <property type="project" value="UniProtKB-EC"/>
</dbReference>
<dbReference type="InterPro" id="IPR036553">
    <property type="entry name" value="RPTC_insert"/>
</dbReference>
<dbReference type="AlphaFoldDB" id="A0A553PH29"/>
<dbReference type="EMBL" id="VCGU01000004">
    <property type="protein sequence ID" value="TRY76993.1"/>
    <property type="molecule type" value="Genomic_DNA"/>
</dbReference>
<dbReference type="PANTHER" id="PTHR11096:SF0">
    <property type="entry name" value="RNA 3'-TERMINAL PHOSPHATE CYCLASE"/>
    <property type="match status" value="1"/>
</dbReference>
<evidence type="ECO:0000259" key="9">
    <source>
        <dbReference type="Pfam" id="PF01137"/>
    </source>
</evidence>
<dbReference type="GO" id="GO:0005524">
    <property type="term" value="F:ATP binding"/>
    <property type="evidence" value="ECO:0007669"/>
    <property type="project" value="UniProtKB-KW"/>
</dbReference>
<keyword evidence="5 8" id="KW-0547">Nucleotide-binding</keyword>
<evidence type="ECO:0000256" key="3">
    <source>
        <dbReference type="ARBA" id="ARBA00021428"/>
    </source>
</evidence>
<feature type="binding site" evidence="8">
    <location>
        <position position="105"/>
    </location>
    <ligand>
        <name>ATP</name>
        <dbReference type="ChEBI" id="CHEBI:30616"/>
    </ligand>
</feature>
<proteinExistence type="inferred from homology"/>
<dbReference type="PANTHER" id="PTHR11096">
    <property type="entry name" value="RNA 3' TERMINAL PHOSPHATE CYCLASE"/>
    <property type="match status" value="1"/>
</dbReference>
<dbReference type="NCBIfam" id="TIGR03399">
    <property type="entry name" value="RNA_3prim_cycl"/>
    <property type="match status" value="1"/>
</dbReference>
<dbReference type="InterPro" id="IPR023797">
    <property type="entry name" value="RNA3'_phos_cyclase_dom"/>
</dbReference>
<dbReference type="Pfam" id="PF01137">
    <property type="entry name" value="RTC"/>
    <property type="match status" value="1"/>
</dbReference>
<dbReference type="Pfam" id="PF05189">
    <property type="entry name" value="RTC_insert"/>
    <property type="match status" value="1"/>
</dbReference>
<dbReference type="STRING" id="6832.A0A553PH29"/>
<keyword evidence="8" id="KW-0067">ATP-binding</keyword>
<evidence type="ECO:0000256" key="6">
    <source>
        <dbReference type="ARBA" id="ARBA00024481"/>
    </source>
</evidence>
<dbReference type="OMA" id="WSPPIDY"/>